<gene>
    <name evidence="1" type="ORF">GGQ80_000170</name>
</gene>
<dbReference type="SUPFAM" id="SSF81593">
    <property type="entry name" value="Nucleotidyltransferase substrate binding subunit/domain"/>
    <property type="match status" value="1"/>
</dbReference>
<dbReference type="Gene3D" id="1.20.120.330">
    <property type="entry name" value="Nucleotidyltransferases domain 2"/>
    <property type="match status" value="1"/>
</dbReference>
<dbReference type="EMBL" id="JACIEV010000001">
    <property type="protein sequence ID" value="MBB4152294.1"/>
    <property type="molecule type" value="Genomic_DNA"/>
</dbReference>
<sequence>MTPDEVREATAEAVRAAEQLSSHLERLVQRMGLLLPAEPDALSAWGDDPWERLHALLRMFEQLFDLTSRKLFRGLLVMSGETLAGLSAQNQFRRVEALSGIASADRWIEIGATRNILAHDYPTDPVARAQRANRAWADIPDLIAATRQVISLLHSEGYA</sequence>
<keyword evidence="2" id="KW-1185">Reference proteome</keyword>
<evidence type="ECO:0000313" key="1">
    <source>
        <dbReference type="EMBL" id="MBB4152294.1"/>
    </source>
</evidence>
<reference evidence="1 2" key="1">
    <citation type="submission" date="2020-08" db="EMBL/GenBank/DDBJ databases">
        <title>Genomic Encyclopedia of Type Strains, Phase IV (KMG-IV): sequencing the most valuable type-strain genomes for metagenomic binning, comparative biology and taxonomic classification.</title>
        <authorList>
            <person name="Goeker M."/>
        </authorList>
    </citation>
    <scope>NUCLEOTIDE SEQUENCE [LARGE SCALE GENOMIC DNA]</scope>
    <source>
        <strain evidence="1 2">YC6723</strain>
    </source>
</reference>
<proteinExistence type="predicted"/>
<organism evidence="1 2">
    <name type="scientific">Sphingomonas jinjuensis</name>
    <dbReference type="NCBI Taxonomy" id="535907"/>
    <lineage>
        <taxon>Bacteria</taxon>
        <taxon>Pseudomonadati</taxon>
        <taxon>Pseudomonadota</taxon>
        <taxon>Alphaproteobacteria</taxon>
        <taxon>Sphingomonadales</taxon>
        <taxon>Sphingomonadaceae</taxon>
        <taxon>Sphingomonas</taxon>
    </lineage>
</organism>
<dbReference type="AlphaFoldDB" id="A0A840F919"/>
<evidence type="ECO:0000313" key="2">
    <source>
        <dbReference type="Proteomes" id="UP000529795"/>
    </source>
</evidence>
<dbReference type="Proteomes" id="UP000529795">
    <property type="component" value="Unassembled WGS sequence"/>
</dbReference>
<protein>
    <recommendedName>
        <fullName evidence="3">DUF86 domain-containing protein</fullName>
    </recommendedName>
</protein>
<comment type="caution">
    <text evidence="1">The sequence shown here is derived from an EMBL/GenBank/DDBJ whole genome shotgun (WGS) entry which is preliminary data.</text>
</comment>
<dbReference type="RefSeq" id="WP_183981824.1">
    <property type="nucleotide sequence ID" value="NZ_JACIEV010000001.1"/>
</dbReference>
<name>A0A840F919_9SPHN</name>
<evidence type="ECO:0008006" key="3">
    <source>
        <dbReference type="Google" id="ProtNLM"/>
    </source>
</evidence>
<accession>A0A840F919</accession>